<evidence type="ECO:0000313" key="6">
    <source>
        <dbReference type="EMBL" id="OGZ33864.1"/>
    </source>
</evidence>
<feature type="domain" description="LamG-like jellyroll fold" evidence="5">
    <location>
        <begin position="799"/>
        <end position="946"/>
    </location>
</feature>
<keyword evidence="4" id="KW-0472">Membrane</keyword>
<dbReference type="Gene3D" id="2.60.120.200">
    <property type="match status" value="3"/>
</dbReference>
<feature type="region of interest" description="Disordered" evidence="3">
    <location>
        <begin position="516"/>
        <end position="537"/>
    </location>
</feature>
<name>A0A1G2F716_9BACT</name>
<feature type="domain" description="LamG-like jellyroll fold" evidence="5">
    <location>
        <begin position="569"/>
        <end position="701"/>
    </location>
</feature>
<dbReference type="AlphaFoldDB" id="A0A1G2F716"/>
<evidence type="ECO:0000256" key="4">
    <source>
        <dbReference type="SAM" id="Phobius"/>
    </source>
</evidence>
<accession>A0A1G2F716</accession>
<protein>
    <recommendedName>
        <fullName evidence="5">LamG-like jellyroll fold domain-containing protein</fullName>
    </recommendedName>
</protein>
<evidence type="ECO:0000259" key="5">
    <source>
        <dbReference type="SMART" id="SM00560"/>
    </source>
</evidence>
<keyword evidence="2" id="KW-1015">Disulfide bond</keyword>
<evidence type="ECO:0000313" key="7">
    <source>
        <dbReference type="Proteomes" id="UP000179099"/>
    </source>
</evidence>
<feature type="compositionally biased region" description="Polar residues" evidence="3">
    <location>
        <begin position="518"/>
        <end position="537"/>
    </location>
</feature>
<gene>
    <name evidence="6" type="ORF">A2Y98_00925</name>
</gene>
<reference evidence="6 7" key="1">
    <citation type="journal article" date="2016" name="Nat. Commun.">
        <title>Thousands of microbial genomes shed light on interconnected biogeochemical processes in an aquifer system.</title>
        <authorList>
            <person name="Anantharaman K."/>
            <person name="Brown C.T."/>
            <person name="Hug L.A."/>
            <person name="Sharon I."/>
            <person name="Castelle C.J."/>
            <person name="Probst A.J."/>
            <person name="Thomas B.C."/>
            <person name="Singh A."/>
            <person name="Wilkins M.J."/>
            <person name="Karaoz U."/>
            <person name="Brodie E.L."/>
            <person name="Williams K.H."/>
            <person name="Hubbard S.S."/>
            <person name="Banfield J.F."/>
        </authorList>
    </citation>
    <scope>NUCLEOTIDE SEQUENCE [LARGE SCALE GENOMIC DNA]</scope>
</reference>
<comment type="caution">
    <text evidence="6">The sequence shown here is derived from an EMBL/GenBank/DDBJ whole genome shotgun (WGS) entry which is preliminary data.</text>
</comment>
<organism evidence="6 7">
    <name type="scientific">Candidatus Portnoybacteria bacterium RBG_19FT_COMBO_36_7</name>
    <dbReference type="NCBI Taxonomy" id="1801992"/>
    <lineage>
        <taxon>Bacteria</taxon>
        <taxon>Candidatus Portnoyibacteriota</taxon>
    </lineage>
</organism>
<feature type="transmembrane region" description="Helical" evidence="4">
    <location>
        <begin position="12"/>
        <end position="31"/>
    </location>
</feature>
<feature type="domain" description="LamG-like jellyroll fold" evidence="5">
    <location>
        <begin position="324"/>
        <end position="473"/>
    </location>
</feature>
<dbReference type="PANTHER" id="PTHR42535:SF2">
    <property type="entry name" value="CHROMOSOME UNDETERMINED SCAFFOLD_146, WHOLE GENOME SHOTGUN SEQUENCE"/>
    <property type="match status" value="1"/>
</dbReference>
<dbReference type="EMBL" id="MHMW01000023">
    <property type="protein sequence ID" value="OGZ33864.1"/>
    <property type="molecule type" value="Genomic_DNA"/>
</dbReference>
<keyword evidence="4" id="KW-0812">Transmembrane</keyword>
<dbReference type="Proteomes" id="UP000179099">
    <property type="component" value="Unassembled WGS sequence"/>
</dbReference>
<dbReference type="SUPFAM" id="SSF49899">
    <property type="entry name" value="Concanavalin A-like lectins/glucanases"/>
    <property type="match status" value="3"/>
</dbReference>
<sequence length="956" mass="103032">MLFPRIGKKLIFYIGGIMLILVLSAGLFWHLKNSGKDDSGPIRPAAISLAPSLANLTIPIEFKTPENETIAMSWTDNNDNENLIIQSDQKHYFGAEQAQIYFSITNASAKEQNMDVVFWFDSAEKKVSEIYVLTGDQWETSEIKNCKLNENCLPSGDPPQGEKLEIGNYKRKSVSGYTSGNSFTSILKGGETKYFKALIGYPPGTKENQFFIEAFGLPSRSSAESGTEAGALAKEGQITGYGHLDPWLSDGLVGYWTFDGNDTYWSSATAGITNDKSGNGNTGTMTNMNRDTSPAIGKVGQALSFDGVNDYVTVSDISSLDITSALTITAWIKTTTLNTGTARQRQVIAGKYNSTLNQRGYEFNFEDNTDNRCPNQLAFTVSSTVTPFTGGILCSDIELEAGQWYFVTARFWASNMEIYINGEDHTGAMALGSAPSSIASNSQPLKIGDGEEDDNFKGLIDEVRIYNRALSATEITRLYNYGAVKLDTSAKTANKEGLVGYWSFDGPDMAGDTAYDRSGSSPANNGILTPSGSSGPTRTLGKLGQALSFDGGDDYVSKGSNFSEINKTSSWSVAAWVKTDAMPADRANADTIWENPNSSSDRIGLQVFGGSLVTGIYNGSSYFTKKGASISINTWYHAVVVFNGTNISLWVNGIESASAPPDDPALTETAIFTVGARAEGDFLFNGLIDEVRVYNKALSAAEVQKLYNSGLPKVNVSPVNSLTSGLVGYWTFDGNDTYWSSAATGITNDKSGSNNTGTMTNMSRDSSPAIGKLGQALSFDGADDYINTVDSPFDFERTDSFSASAWIKIASTAVENSIVGKELNSAAYPGWAFYVRPSSVRVFLTNDWSIPDPNKVVIAKNSAVEVDDNTWHHVAFTYSGTSLASGVNIYVDGNLSNGTVTYDNLGSNSILNNTAANIGSSGGGAFNFFNGLIDEVRIYNRALSATEIQRLYNMGR</sequence>
<evidence type="ECO:0000256" key="2">
    <source>
        <dbReference type="ARBA" id="ARBA00023157"/>
    </source>
</evidence>
<keyword evidence="1" id="KW-0732">Signal</keyword>
<dbReference type="SMART" id="SM00560">
    <property type="entry name" value="LamGL"/>
    <property type="match status" value="3"/>
</dbReference>
<dbReference type="InterPro" id="IPR006558">
    <property type="entry name" value="LamG-like"/>
</dbReference>
<dbReference type="InterPro" id="IPR013320">
    <property type="entry name" value="ConA-like_dom_sf"/>
</dbReference>
<keyword evidence="4" id="KW-1133">Transmembrane helix</keyword>
<evidence type="ECO:0000256" key="1">
    <source>
        <dbReference type="ARBA" id="ARBA00022729"/>
    </source>
</evidence>
<dbReference type="Pfam" id="PF13385">
    <property type="entry name" value="Laminin_G_3"/>
    <property type="match status" value="3"/>
</dbReference>
<proteinExistence type="predicted"/>
<evidence type="ECO:0000256" key="3">
    <source>
        <dbReference type="SAM" id="MobiDB-lite"/>
    </source>
</evidence>
<dbReference type="STRING" id="1801992.A2Y98_00925"/>
<dbReference type="PANTHER" id="PTHR42535">
    <property type="entry name" value="OOKINETE PROTEIN, PUTATIVE-RELATED"/>
    <property type="match status" value="1"/>
</dbReference>